<dbReference type="RefSeq" id="WP_209466056.1">
    <property type="nucleotide sequence ID" value="NZ_JAGGLG010000008.1"/>
</dbReference>
<protein>
    <submittedName>
        <fullName evidence="1">Uncharacterized protein</fullName>
    </submittedName>
</protein>
<proteinExistence type="predicted"/>
<gene>
    <name evidence="1" type="ORF">J2Z79_001300</name>
</gene>
<reference evidence="1 2" key="1">
    <citation type="submission" date="2021-03" db="EMBL/GenBank/DDBJ databases">
        <title>Genomic Encyclopedia of Type Strains, Phase IV (KMG-IV): sequencing the most valuable type-strain genomes for metagenomic binning, comparative biology and taxonomic classification.</title>
        <authorList>
            <person name="Goeker M."/>
        </authorList>
    </citation>
    <scope>NUCLEOTIDE SEQUENCE [LARGE SCALE GENOMIC DNA]</scope>
    <source>
        <strain evidence="1 2">DSM 27138</strain>
    </source>
</reference>
<comment type="caution">
    <text evidence="1">The sequence shown here is derived from an EMBL/GenBank/DDBJ whole genome shotgun (WGS) entry which is preliminary data.</text>
</comment>
<organism evidence="1 2">
    <name type="scientific">Symbiobacterium terraclitae</name>
    <dbReference type="NCBI Taxonomy" id="557451"/>
    <lineage>
        <taxon>Bacteria</taxon>
        <taxon>Bacillati</taxon>
        <taxon>Bacillota</taxon>
        <taxon>Clostridia</taxon>
        <taxon>Eubacteriales</taxon>
        <taxon>Symbiobacteriaceae</taxon>
        <taxon>Symbiobacterium</taxon>
    </lineage>
</organism>
<evidence type="ECO:0000313" key="2">
    <source>
        <dbReference type="Proteomes" id="UP001519289"/>
    </source>
</evidence>
<dbReference type="Proteomes" id="UP001519289">
    <property type="component" value="Unassembled WGS sequence"/>
</dbReference>
<name>A0ABS4JTY8_9FIRM</name>
<evidence type="ECO:0000313" key="1">
    <source>
        <dbReference type="EMBL" id="MBP2017914.1"/>
    </source>
</evidence>
<keyword evidence="2" id="KW-1185">Reference proteome</keyword>
<dbReference type="EMBL" id="JAGGLG010000008">
    <property type="protein sequence ID" value="MBP2017914.1"/>
    <property type="molecule type" value="Genomic_DNA"/>
</dbReference>
<sequence>MGQPVPNQVYLEILERSEDPTALRLAIIYSDQFSEELKEQARQAPSLEALRRLLAEHRRRAGYT</sequence>
<accession>A0ABS4JTY8</accession>